<protein>
    <submittedName>
        <fullName evidence="1">Uncharacterized protein</fullName>
    </submittedName>
</protein>
<dbReference type="EMBL" id="BT135348">
    <property type="protein sequence ID" value="AFK35143.1"/>
    <property type="molecule type" value="mRNA"/>
</dbReference>
<reference evidence="1" key="1">
    <citation type="submission" date="2012-05" db="EMBL/GenBank/DDBJ databases">
        <authorList>
            <person name="Krishnakumar V."/>
            <person name="Cheung F."/>
            <person name="Xiao Y."/>
            <person name="Chan A."/>
            <person name="Moskal W.A."/>
            <person name="Town C.D."/>
        </authorList>
    </citation>
    <scope>NUCLEOTIDE SEQUENCE</scope>
</reference>
<name>I3S4F1_LOTJA</name>
<evidence type="ECO:0000313" key="1">
    <source>
        <dbReference type="EMBL" id="AFK35143.1"/>
    </source>
</evidence>
<dbReference type="AlphaFoldDB" id="I3S4F1"/>
<organism evidence="1">
    <name type="scientific">Lotus japonicus</name>
    <name type="common">Lotus corniculatus var. japonicus</name>
    <dbReference type="NCBI Taxonomy" id="34305"/>
    <lineage>
        <taxon>Eukaryota</taxon>
        <taxon>Viridiplantae</taxon>
        <taxon>Streptophyta</taxon>
        <taxon>Embryophyta</taxon>
        <taxon>Tracheophyta</taxon>
        <taxon>Spermatophyta</taxon>
        <taxon>Magnoliopsida</taxon>
        <taxon>eudicotyledons</taxon>
        <taxon>Gunneridae</taxon>
        <taxon>Pentapetalae</taxon>
        <taxon>rosids</taxon>
        <taxon>fabids</taxon>
        <taxon>Fabales</taxon>
        <taxon>Fabaceae</taxon>
        <taxon>Papilionoideae</taxon>
        <taxon>50 kb inversion clade</taxon>
        <taxon>NPAAA clade</taxon>
        <taxon>Hologalegina</taxon>
        <taxon>robinioid clade</taxon>
        <taxon>Loteae</taxon>
        <taxon>Lotus</taxon>
    </lineage>
</organism>
<accession>I3S4F1</accession>
<proteinExistence type="evidence at transcript level"/>
<sequence>MHNNILHLDCSQVQIYFPNESCFQQHHLQRNFSKSLHWYVWDLHLNQETRECDLQLLHFSSHQNCSQVGPWML</sequence>